<comment type="caution">
    <text evidence="3">The sequence shown here is derived from an EMBL/GenBank/DDBJ whole genome shotgun (WGS) entry which is preliminary data.</text>
</comment>
<evidence type="ECO:0000313" key="3">
    <source>
        <dbReference type="EMBL" id="SDK34654.1"/>
    </source>
</evidence>
<protein>
    <submittedName>
        <fullName evidence="3">NADH-FMN oxidoreductase RutF, flavin reductase (DIM6/NTAB) family</fullName>
    </submittedName>
</protein>
<dbReference type="RefSeq" id="WP_167305738.1">
    <property type="nucleotide sequence ID" value="NZ_FNEW01000007.1"/>
</dbReference>
<feature type="domain" description="Flavin reductase like" evidence="2">
    <location>
        <begin position="18"/>
        <end position="168"/>
    </location>
</feature>
<dbReference type="InterPro" id="IPR012349">
    <property type="entry name" value="Split_barrel_FMN-bd"/>
</dbReference>
<dbReference type="InterPro" id="IPR002563">
    <property type="entry name" value="Flavin_Rdtase-like_dom"/>
</dbReference>
<dbReference type="Pfam" id="PF01613">
    <property type="entry name" value="Flavin_Reduct"/>
    <property type="match status" value="1"/>
</dbReference>
<proteinExistence type="predicted"/>
<dbReference type="SUPFAM" id="SSF50475">
    <property type="entry name" value="FMN-binding split barrel"/>
    <property type="match status" value="1"/>
</dbReference>
<dbReference type="PANTHER" id="PTHR30466:SF1">
    <property type="entry name" value="FMN REDUCTASE (NADH) RUTF"/>
    <property type="match status" value="1"/>
</dbReference>
<dbReference type="GO" id="GO:0010181">
    <property type="term" value="F:FMN binding"/>
    <property type="evidence" value="ECO:0007669"/>
    <property type="project" value="InterPro"/>
</dbReference>
<dbReference type="Proteomes" id="UP000198917">
    <property type="component" value="Unassembled WGS sequence"/>
</dbReference>
<gene>
    <name evidence="3" type="ORF">SAMN05428983_4678</name>
</gene>
<dbReference type="Gene3D" id="2.30.110.10">
    <property type="entry name" value="Electron Transport, Fmn-binding Protein, Chain A"/>
    <property type="match status" value="1"/>
</dbReference>
<sequence length="177" mass="19174">MAVTISPESVTDLFRASMRIMAASVSLITTRDRAGAFHGMAVTSATSLCMSPPSMLVAVNRSASIHPIISDTGKFCLNLMGESHFELLECFSRSELRDRRFAQEHWHEGPDGLPILRGALASQVCTVEAAQDYGTHTIFIGKVDHVLLPAATEERVAPLLWMNGSRTSLANGQSTKS</sequence>
<organism evidence="3 4">
    <name type="scientific">Agrobacterium fabrum</name>
    <dbReference type="NCBI Taxonomy" id="1176649"/>
    <lineage>
        <taxon>Bacteria</taxon>
        <taxon>Pseudomonadati</taxon>
        <taxon>Pseudomonadota</taxon>
        <taxon>Alphaproteobacteria</taxon>
        <taxon>Hyphomicrobiales</taxon>
        <taxon>Rhizobiaceae</taxon>
        <taxon>Rhizobium/Agrobacterium group</taxon>
        <taxon>Agrobacterium</taxon>
        <taxon>Agrobacterium tumefaciens complex</taxon>
    </lineage>
</organism>
<accession>A0A7Z7BSB5</accession>
<dbReference type="InterPro" id="IPR050268">
    <property type="entry name" value="NADH-dep_flavin_reductase"/>
</dbReference>
<reference evidence="3 4" key="1">
    <citation type="submission" date="2016-10" db="EMBL/GenBank/DDBJ databases">
        <authorList>
            <person name="Varghese N."/>
            <person name="Submissions S."/>
        </authorList>
    </citation>
    <scope>NUCLEOTIDE SEQUENCE [LARGE SCALE GENOMIC DNA]</scope>
    <source>
        <strain evidence="3 4">PDC82</strain>
    </source>
</reference>
<dbReference type="PANTHER" id="PTHR30466">
    <property type="entry name" value="FLAVIN REDUCTASE"/>
    <property type="match status" value="1"/>
</dbReference>
<dbReference type="SMART" id="SM00903">
    <property type="entry name" value="Flavin_Reduct"/>
    <property type="match status" value="1"/>
</dbReference>
<dbReference type="GO" id="GO:0042602">
    <property type="term" value="F:riboflavin reductase (NADPH) activity"/>
    <property type="evidence" value="ECO:0007669"/>
    <property type="project" value="TreeGrafter"/>
</dbReference>
<dbReference type="EMBL" id="FNEW01000007">
    <property type="protein sequence ID" value="SDK34654.1"/>
    <property type="molecule type" value="Genomic_DNA"/>
</dbReference>
<evidence type="ECO:0000259" key="2">
    <source>
        <dbReference type="SMART" id="SM00903"/>
    </source>
</evidence>
<keyword evidence="1" id="KW-0560">Oxidoreductase</keyword>
<dbReference type="AlphaFoldDB" id="A0A7Z7BSB5"/>
<evidence type="ECO:0000313" key="4">
    <source>
        <dbReference type="Proteomes" id="UP000198917"/>
    </source>
</evidence>
<evidence type="ECO:0000256" key="1">
    <source>
        <dbReference type="ARBA" id="ARBA00023002"/>
    </source>
</evidence>
<name>A0A7Z7BSB5_9HYPH</name>